<protein>
    <submittedName>
        <fullName evidence="1">Uncharacterized protein</fullName>
    </submittedName>
</protein>
<keyword evidence="2" id="KW-1185">Reference proteome</keyword>
<accession>A0A926E1I0</accession>
<comment type="caution">
    <text evidence="1">The sequence shown here is derived from an EMBL/GenBank/DDBJ whole genome shotgun (WGS) entry which is preliminary data.</text>
</comment>
<dbReference type="RefSeq" id="WP_249294472.1">
    <property type="nucleotide sequence ID" value="NZ_JACRSV010000001.1"/>
</dbReference>
<evidence type="ECO:0000313" key="2">
    <source>
        <dbReference type="Proteomes" id="UP000610760"/>
    </source>
</evidence>
<evidence type="ECO:0000313" key="1">
    <source>
        <dbReference type="EMBL" id="MBC8559581.1"/>
    </source>
</evidence>
<reference evidence="1" key="1">
    <citation type="submission" date="2020-08" db="EMBL/GenBank/DDBJ databases">
        <title>Genome public.</title>
        <authorList>
            <person name="Liu C."/>
            <person name="Sun Q."/>
        </authorList>
    </citation>
    <scope>NUCLEOTIDE SEQUENCE</scope>
    <source>
        <strain evidence="1">NSJ-33</strain>
    </source>
</reference>
<dbReference type="EMBL" id="JACRSV010000001">
    <property type="protein sequence ID" value="MBC8559581.1"/>
    <property type="molecule type" value="Genomic_DNA"/>
</dbReference>
<sequence>METKKIINILEKSPGNFCKNQNDIYISLDNMLTIPNLVKKSGKLHSLLITPYLINRDNHMIFELHYYEFEIEVCDLEKSYFVDYPKENLLSKELIDNFKPKAFVAINDFAFYERILNDYLKNIQMTSFEEEKTLDSRLENSMLYFQVF</sequence>
<dbReference type="Proteomes" id="UP000610760">
    <property type="component" value="Unassembled WGS sequence"/>
</dbReference>
<name>A0A926E1I0_9FIRM</name>
<organism evidence="1 2">
    <name type="scientific">Fumia xinanensis</name>
    <dbReference type="NCBI Taxonomy" id="2763659"/>
    <lineage>
        <taxon>Bacteria</taxon>
        <taxon>Bacillati</taxon>
        <taxon>Bacillota</taxon>
        <taxon>Clostridia</taxon>
        <taxon>Eubacteriales</taxon>
        <taxon>Oscillospiraceae</taxon>
        <taxon>Fumia</taxon>
    </lineage>
</organism>
<proteinExistence type="predicted"/>
<gene>
    <name evidence="1" type="ORF">H8710_05775</name>
</gene>
<dbReference type="AlphaFoldDB" id="A0A926E1I0"/>